<dbReference type="EMBL" id="BTGU01000070">
    <property type="protein sequence ID" value="GMN57448.1"/>
    <property type="molecule type" value="Genomic_DNA"/>
</dbReference>
<name>A0AA88DLE6_FICCA</name>
<feature type="region of interest" description="Disordered" evidence="1">
    <location>
        <begin position="1"/>
        <end position="53"/>
    </location>
</feature>
<reference evidence="2" key="1">
    <citation type="submission" date="2023-07" db="EMBL/GenBank/DDBJ databases">
        <title>draft genome sequence of fig (Ficus carica).</title>
        <authorList>
            <person name="Takahashi T."/>
            <person name="Nishimura K."/>
        </authorList>
    </citation>
    <scope>NUCLEOTIDE SEQUENCE</scope>
</reference>
<protein>
    <submittedName>
        <fullName evidence="2">Uncharacterized protein</fullName>
    </submittedName>
</protein>
<proteinExistence type="predicted"/>
<dbReference type="Proteomes" id="UP001187192">
    <property type="component" value="Unassembled WGS sequence"/>
</dbReference>
<feature type="compositionally biased region" description="Polar residues" evidence="1">
    <location>
        <begin position="38"/>
        <end position="53"/>
    </location>
</feature>
<evidence type="ECO:0000256" key="1">
    <source>
        <dbReference type="SAM" id="MobiDB-lite"/>
    </source>
</evidence>
<keyword evidence="3" id="KW-1185">Reference proteome</keyword>
<evidence type="ECO:0000313" key="3">
    <source>
        <dbReference type="Proteomes" id="UP001187192"/>
    </source>
</evidence>
<comment type="caution">
    <text evidence="2">The sequence shown here is derived from an EMBL/GenBank/DDBJ whole genome shotgun (WGS) entry which is preliminary data.</text>
</comment>
<sequence>MPFSENTDIRPKPIVSSSTSHHHPPPPTLTGSAPAGAGNSNPTVSCTGSGTRGASSLIRLYLQA</sequence>
<organism evidence="2 3">
    <name type="scientific">Ficus carica</name>
    <name type="common">Common fig</name>
    <dbReference type="NCBI Taxonomy" id="3494"/>
    <lineage>
        <taxon>Eukaryota</taxon>
        <taxon>Viridiplantae</taxon>
        <taxon>Streptophyta</taxon>
        <taxon>Embryophyta</taxon>
        <taxon>Tracheophyta</taxon>
        <taxon>Spermatophyta</taxon>
        <taxon>Magnoliopsida</taxon>
        <taxon>eudicotyledons</taxon>
        <taxon>Gunneridae</taxon>
        <taxon>Pentapetalae</taxon>
        <taxon>rosids</taxon>
        <taxon>fabids</taxon>
        <taxon>Rosales</taxon>
        <taxon>Moraceae</taxon>
        <taxon>Ficeae</taxon>
        <taxon>Ficus</taxon>
    </lineage>
</organism>
<gene>
    <name evidence="2" type="ORF">TIFTF001_026570</name>
</gene>
<evidence type="ECO:0000313" key="2">
    <source>
        <dbReference type="EMBL" id="GMN57448.1"/>
    </source>
</evidence>
<accession>A0AA88DLE6</accession>
<dbReference type="AlphaFoldDB" id="A0AA88DLE6"/>